<organism evidence="2 3">
    <name type="scientific">Mycena metata</name>
    <dbReference type="NCBI Taxonomy" id="1033252"/>
    <lineage>
        <taxon>Eukaryota</taxon>
        <taxon>Fungi</taxon>
        <taxon>Dikarya</taxon>
        <taxon>Basidiomycota</taxon>
        <taxon>Agaricomycotina</taxon>
        <taxon>Agaricomycetes</taxon>
        <taxon>Agaricomycetidae</taxon>
        <taxon>Agaricales</taxon>
        <taxon>Marasmiineae</taxon>
        <taxon>Mycenaceae</taxon>
        <taxon>Mycena</taxon>
    </lineage>
</organism>
<comment type="caution">
    <text evidence="2">The sequence shown here is derived from an EMBL/GenBank/DDBJ whole genome shotgun (WGS) entry which is preliminary data.</text>
</comment>
<keyword evidence="3" id="KW-1185">Reference proteome</keyword>
<feature type="compositionally biased region" description="Polar residues" evidence="1">
    <location>
        <begin position="187"/>
        <end position="198"/>
    </location>
</feature>
<feature type="region of interest" description="Disordered" evidence="1">
    <location>
        <begin position="1"/>
        <end position="48"/>
    </location>
</feature>
<dbReference type="AlphaFoldDB" id="A0AAD7MFV0"/>
<sequence length="198" mass="21038">MGAGDSAEGKRAPAPRLEGIVPRLRSKTARTPGKPKTRRGKRHRSEPPVVAYSWTQRRANAVALTATRSAWARRQEEVASAQARLVSDLPTAFGVSEAEILLNREAWLNAPGWQPSRYGWEQISPFYPHGPPLVVKYPVDTTGTGWGPTPGRSRETGSGWGWGSSGASSSTADVGDGWGTGNGWGAPSTTGSTDNTAS</sequence>
<evidence type="ECO:0000313" key="2">
    <source>
        <dbReference type="EMBL" id="KAJ7715460.1"/>
    </source>
</evidence>
<dbReference type="EMBL" id="JARKIB010000307">
    <property type="protein sequence ID" value="KAJ7715460.1"/>
    <property type="molecule type" value="Genomic_DNA"/>
</dbReference>
<dbReference type="Proteomes" id="UP001215598">
    <property type="component" value="Unassembled WGS sequence"/>
</dbReference>
<feature type="compositionally biased region" description="Low complexity" evidence="1">
    <location>
        <begin position="165"/>
        <end position="175"/>
    </location>
</feature>
<proteinExistence type="predicted"/>
<protein>
    <submittedName>
        <fullName evidence="2">Uncharacterized protein</fullName>
    </submittedName>
</protein>
<name>A0AAD7MFV0_9AGAR</name>
<gene>
    <name evidence="2" type="ORF">B0H16DRAFT_1741900</name>
</gene>
<evidence type="ECO:0000256" key="1">
    <source>
        <dbReference type="SAM" id="MobiDB-lite"/>
    </source>
</evidence>
<evidence type="ECO:0000313" key="3">
    <source>
        <dbReference type="Proteomes" id="UP001215598"/>
    </source>
</evidence>
<feature type="region of interest" description="Disordered" evidence="1">
    <location>
        <begin position="144"/>
        <end position="198"/>
    </location>
</feature>
<feature type="compositionally biased region" description="Basic residues" evidence="1">
    <location>
        <begin position="24"/>
        <end position="44"/>
    </location>
</feature>
<reference evidence="2" key="1">
    <citation type="submission" date="2023-03" db="EMBL/GenBank/DDBJ databases">
        <title>Massive genome expansion in bonnet fungi (Mycena s.s.) driven by repeated elements and novel gene families across ecological guilds.</title>
        <authorList>
            <consortium name="Lawrence Berkeley National Laboratory"/>
            <person name="Harder C.B."/>
            <person name="Miyauchi S."/>
            <person name="Viragh M."/>
            <person name="Kuo A."/>
            <person name="Thoen E."/>
            <person name="Andreopoulos B."/>
            <person name="Lu D."/>
            <person name="Skrede I."/>
            <person name="Drula E."/>
            <person name="Henrissat B."/>
            <person name="Morin E."/>
            <person name="Kohler A."/>
            <person name="Barry K."/>
            <person name="LaButti K."/>
            <person name="Morin E."/>
            <person name="Salamov A."/>
            <person name="Lipzen A."/>
            <person name="Mereny Z."/>
            <person name="Hegedus B."/>
            <person name="Baldrian P."/>
            <person name="Stursova M."/>
            <person name="Weitz H."/>
            <person name="Taylor A."/>
            <person name="Grigoriev I.V."/>
            <person name="Nagy L.G."/>
            <person name="Martin F."/>
            <person name="Kauserud H."/>
        </authorList>
    </citation>
    <scope>NUCLEOTIDE SEQUENCE</scope>
    <source>
        <strain evidence="2">CBHHK182m</strain>
    </source>
</reference>
<accession>A0AAD7MFV0</accession>